<dbReference type="InterPro" id="IPR036582">
    <property type="entry name" value="Mao_N_sf"/>
</dbReference>
<organism evidence="2 3">
    <name type="scientific">Paenibacillus selenitireducens</name>
    <dbReference type="NCBI Taxonomy" id="1324314"/>
    <lineage>
        <taxon>Bacteria</taxon>
        <taxon>Bacillati</taxon>
        <taxon>Bacillota</taxon>
        <taxon>Bacilli</taxon>
        <taxon>Bacillales</taxon>
        <taxon>Paenibacillaceae</taxon>
        <taxon>Paenibacillus</taxon>
    </lineage>
</organism>
<feature type="domain" description="Copper amine oxidase-like N-terminal" evidence="1">
    <location>
        <begin position="421"/>
        <end position="512"/>
    </location>
</feature>
<dbReference type="EMBL" id="MSZX01000007">
    <property type="protein sequence ID" value="OPA76104.1"/>
    <property type="molecule type" value="Genomic_DNA"/>
</dbReference>
<dbReference type="RefSeq" id="WP_078500260.1">
    <property type="nucleotide sequence ID" value="NZ_MSZX01000007.1"/>
</dbReference>
<sequence length="518" mass="56770">MKFIKGKQWLAITLVAMLLVLAGCQSIGGLNVAKVVENSLKVTSGESSQTLSVELVPSVNAGLTDEDKKMIKLINSLKLDIDHAVTQDLNHASVQGKITYSDKSIPFQLGMDNTNLSLWIEGIKKPIAISLEGEGLDSAVTAELQKSQDGMKAAIQKLGAYFVKQAPVPNTASVSSVTENVYGQSLNLQKLHLEIKGDEVVGLVKTLLTNISKDDEGLREIVKVLYEAFYPIVEQEMSALSEEGLEGDIFGSVAKDQEVGSLVMYKAIKQGLDEVLKQYDEQSAALLAEDEYKQIFSKDTSLSWDIFVDSDNQIRKQNLELGIALPKAADLPISKIIVRSSTQMWNINKPVKADVIDTAAGVDQVDMYGLSGKGFLSKFDKKSSAYSILRNDLGVGAINVTIYPEESYGYEDYLPGWWTLNGTGMVPINYVADQFEADVKWDPATKQITVYDELNDITVQLKIGSKTATVNGVAKTMAQPVIVDDYNTANVPLRFMIEALGAGMTWDPEYAEFYVTRD</sequence>
<dbReference type="PROSITE" id="PS51257">
    <property type="entry name" value="PROKAR_LIPOPROTEIN"/>
    <property type="match status" value="1"/>
</dbReference>
<keyword evidence="3" id="KW-1185">Reference proteome</keyword>
<evidence type="ECO:0000313" key="3">
    <source>
        <dbReference type="Proteomes" id="UP000190188"/>
    </source>
</evidence>
<evidence type="ECO:0000259" key="1">
    <source>
        <dbReference type="Pfam" id="PF07833"/>
    </source>
</evidence>
<accession>A0A1T2X8B4</accession>
<dbReference type="Gene3D" id="3.30.457.10">
    <property type="entry name" value="Copper amine oxidase-like, N-terminal domain"/>
    <property type="match status" value="1"/>
</dbReference>
<dbReference type="SUPFAM" id="SSF55383">
    <property type="entry name" value="Copper amine oxidase, domain N"/>
    <property type="match status" value="1"/>
</dbReference>
<dbReference type="InterPro" id="IPR012854">
    <property type="entry name" value="Cu_amine_oxidase-like_N"/>
</dbReference>
<dbReference type="Pfam" id="PF07833">
    <property type="entry name" value="Cu_amine_oxidN1"/>
    <property type="match status" value="1"/>
</dbReference>
<dbReference type="AlphaFoldDB" id="A0A1T2X8B4"/>
<name>A0A1T2X8B4_9BACL</name>
<evidence type="ECO:0000313" key="2">
    <source>
        <dbReference type="EMBL" id="OPA76104.1"/>
    </source>
</evidence>
<gene>
    <name evidence="2" type="ORF">BVG16_17965</name>
</gene>
<comment type="caution">
    <text evidence="2">The sequence shown here is derived from an EMBL/GenBank/DDBJ whole genome shotgun (WGS) entry which is preliminary data.</text>
</comment>
<protein>
    <recommendedName>
        <fullName evidence="1">Copper amine oxidase-like N-terminal domain-containing protein</fullName>
    </recommendedName>
</protein>
<dbReference type="STRING" id="1324314.BVG16_17965"/>
<reference evidence="2 3" key="1">
    <citation type="submission" date="2017-01" db="EMBL/GenBank/DDBJ databases">
        <title>Genome analysis of Paenibacillus selenitrireducens ES3-24.</title>
        <authorList>
            <person name="Xu D."/>
            <person name="Yao R."/>
            <person name="Zheng S."/>
        </authorList>
    </citation>
    <scope>NUCLEOTIDE SEQUENCE [LARGE SCALE GENOMIC DNA]</scope>
    <source>
        <strain evidence="2 3">ES3-24</strain>
    </source>
</reference>
<proteinExistence type="predicted"/>
<dbReference type="OrthoDB" id="2811497at2"/>
<dbReference type="Proteomes" id="UP000190188">
    <property type="component" value="Unassembled WGS sequence"/>
</dbReference>